<dbReference type="AlphaFoldDB" id="A0A813TTH7"/>
<gene>
    <name evidence="6" type="ORF">EDS130_LOCUS5652</name>
</gene>
<feature type="signal peptide" evidence="5">
    <location>
        <begin position="1"/>
        <end position="27"/>
    </location>
</feature>
<sequence length="118" mass="13890">MSFINNKFRCLISWLIFLSLAIQIAYAVSSFTDVPPPPKRPERFHSREELKRYLQEVHEYYAIIGRPRFGRALMKRYIDPLNTHLSYMFDNSDGNSKNPTNRMNTVVIPVMIHVVCKK</sequence>
<proteinExistence type="inferred from homology"/>
<dbReference type="Pfam" id="PF00159">
    <property type="entry name" value="Hormone_3"/>
    <property type="match status" value="1"/>
</dbReference>
<dbReference type="PROSITE" id="PS50276">
    <property type="entry name" value="PANCREATIC_HORMONE_2"/>
    <property type="match status" value="1"/>
</dbReference>
<evidence type="ECO:0000256" key="4">
    <source>
        <dbReference type="RuleBase" id="RU000656"/>
    </source>
</evidence>
<dbReference type="CDD" id="cd00126">
    <property type="entry name" value="PAH"/>
    <property type="match status" value="1"/>
</dbReference>
<name>A0A813TTH7_ADIRI</name>
<feature type="chain" id="PRO_5033002502" description="Neuropeptide Y" evidence="5">
    <location>
        <begin position="28"/>
        <end position="118"/>
    </location>
</feature>
<comment type="caution">
    <text evidence="6">The sequence shown here is derived from an EMBL/GenBank/DDBJ whole genome shotgun (WGS) entry which is preliminary data.</text>
</comment>
<reference evidence="6" key="1">
    <citation type="submission" date="2021-02" db="EMBL/GenBank/DDBJ databases">
        <authorList>
            <person name="Nowell W R."/>
        </authorList>
    </citation>
    <scope>NUCLEOTIDE SEQUENCE</scope>
</reference>
<dbReference type="PROSITE" id="PS00265">
    <property type="entry name" value="PANCREATIC_HORMONE_1"/>
    <property type="match status" value="1"/>
</dbReference>
<keyword evidence="3" id="KW-0964">Secreted</keyword>
<dbReference type="OrthoDB" id="9972427at2759"/>
<dbReference type="SMART" id="SM00309">
    <property type="entry name" value="PAH"/>
    <property type="match status" value="1"/>
</dbReference>
<dbReference type="GO" id="GO:0005179">
    <property type="term" value="F:hormone activity"/>
    <property type="evidence" value="ECO:0007669"/>
    <property type="project" value="InterPro"/>
</dbReference>
<dbReference type="EMBL" id="CAJNOJ010000016">
    <property type="protein sequence ID" value="CAF0817123.1"/>
    <property type="molecule type" value="Genomic_DNA"/>
</dbReference>
<dbReference type="GO" id="GO:0005576">
    <property type="term" value="C:extracellular region"/>
    <property type="evidence" value="ECO:0007669"/>
    <property type="project" value="UniProtKB-SubCell"/>
</dbReference>
<organism evidence="6 7">
    <name type="scientific">Adineta ricciae</name>
    <name type="common">Rotifer</name>
    <dbReference type="NCBI Taxonomy" id="249248"/>
    <lineage>
        <taxon>Eukaryota</taxon>
        <taxon>Metazoa</taxon>
        <taxon>Spiralia</taxon>
        <taxon>Gnathifera</taxon>
        <taxon>Rotifera</taxon>
        <taxon>Eurotatoria</taxon>
        <taxon>Bdelloidea</taxon>
        <taxon>Adinetida</taxon>
        <taxon>Adinetidae</taxon>
        <taxon>Adineta</taxon>
    </lineage>
</organism>
<evidence type="ECO:0000256" key="3">
    <source>
        <dbReference type="ARBA" id="ARBA00022525"/>
    </source>
</evidence>
<comment type="subcellular location">
    <subcellularLocation>
        <location evidence="1">Secreted</location>
    </subcellularLocation>
</comment>
<dbReference type="InterPro" id="IPR020392">
    <property type="entry name" value="Pancreatic_hormone-like_CS"/>
</dbReference>
<comment type="similarity">
    <text evidence="2 4">Belongs to the NPY family.</text>
</comment>
<evidence type="ECO:0000256" key="1">
    <source>
        <dbReference type="ARBA" id="ARBA00004613"/>
    </source>
</evidence>
<evidence type="ECO:0000256" key="2">
    <source>
        <dbReference type="ARBA" id="ARBA00010022"/>
    </source>
</evidence>
<evidence type="ECO:0000313" key="7">
    <source>
        <dbReference type="Proteomes" id="UP000663852"/>
    </source>
</evidence>
<evidence type="ECO:0000313" key="6">
    <source>
        <dbReference type="EMBL" id="CAF0817123.1"/>
    </source>
</evidence>
<accession>A0A813TTH7</accession>
<evidence type="ECO:0000256" key="5">
    <source>
        <dbReference type="SAM" id="SignalP"/>
    </source>
</evidence>
<protein>
    <recommendedName>
        <fullName evidence="8">Neuropeptide Y</fullName>
    </recommendedName>
</protein>
<keyword evidence="5" id="KW-0732">Signal</keyword>
<evidence type="ECO:0008006" key="8">
    <source>
        <dbReference type="Google" id="ProtNLM"/>
    </source>
</evidence>
<dbReference type="Proteomes" id="UP000663852">
    <property type="component" value="Unassembled WGS sequence"/>
</dbReference>
<dbReference type="InterPro" id="IPR001955">
    <property type="entry name" value="Pancreatic_hormone-like"/>
</dbReference>